<evidence type="ECO:0000313" key="1">
    <source>
        <dbReference type="EMBL" id="MBX60699.1"/>
    </source>
</evidence>
<organism evidence="1">
    <name type="scientific">Rhizophora mucronata</name>
    <name type="common">Asiatic mangrove</name>
    <dbReference type="NCBI Taxonomy" id="61149"/>
    <lineage>
        <taxon>Eukaryota</taxon>
        <taxon>Viridiplantae</taxon>
        <taxon>Streptophyta</taxon>
        <taxon>Embryophyta</taxon>
        <taxon>Tracheophyta</taxon>
        <taxon>Spermatophyta</taxon>
        <taxon>Magnoliopsida</taxon>
        <taxon>eudicotyledons</taxon>
        <taxon>Gunneridae</taxon>
        <taxon>Pentapetalae</taxon>
        <taxon>rosids</taxon>
        <taxon>fabids</taxon>
        <taxon>Malpighiales</taxon>
        <taxon>Rhizophoraceae</taxon>
        <taxon>Rhizophora</taxon>
    </lineage>
</organism>
<dbReference type="EMBL" id="GGEC01080215">
    <property type="protein sequence ID" value="MBX60699.1"/>
    <property type="molecule type" value="Transcribed_RNA"/>
</dbReference>
<dbReference type="AlphaFoldDB" id="A0A2P2Q1B0"/>
<reference evidence="1" key="1">
    <citation type="submission" date="2018-02" db="EMBL/GenBank/DDBJ databases">
        <title>Rhizophora mucronata_Transcriptome.</title>
        <authorList>
            <person name="Meera S.P."/>
            <person name="Sreeshan A."/>
            <person name="Augustine A."/>
        </authorList>
    </citation>
    <scope>NUCLEOTIDE SEQUENCE</scope>
    <source>
        <tissue evidence="1">Leaf</tissue>
    </source>
</reference>
<protein>
    <submittedName>
        <fullName evidence="1">Uncharacterized protein</fullName>
    </submittedName>
</protein>
<sequence>MVHQSDYPVQSSPVFKTMVENQNSGVSGGFLASLLIDI</sequence>
<proteinExistence type="predicted"/>
<name>A0A2P2Q1B0_RHIMU</name>
<accession>A0A2P2Q1B0</accession>